<organism evidence="1 2">
    <name type="scientific">Akanthomyces muscarius</name>
    <name type="common">Entomopathogenic fungus</name>
    <name type="synonym">Lecanicillium muscarium</name>
    <dbReference type="NCBI Taxonomy" id="2231603"/>
    <lineage>
        <taxon>Eukaryota</taxon>
        <taxon>Fungi</taxon>
        <taxon>Dikarya</taxon>
        <taxon>Ascomycota</taxon>
        <taxon>Pezizomycotina</taxon>
        <taxon>Sordariomycetes</taxon>
        <taxon>Hypocreomycetidae</taxon>
        <taxon>Hypocreales</taxon>
        <taxon>Cordycipitaceae</taxon>
        <taxon>Akanthomyces</taxon>
    </lineage>
</organism>
<dbReference type="RefSeq" id="XP_056057981.1">
    <property type="nucleotide sequence ID" value="XM_056199542.1"/>
</dbReference>
<dbReference type="EMBL" id="JAJHUN010000002">
    <property type="protein sequence ID" value="KAJ4161597.1"/>
    <property type="molecule type" value="Genomic_DNA"/>
</dbReference>
<evidence type="ECO:0000313" key="1">
    <source>
        <dbReference type="EMBL" id="KAJ4161597.1"/>
    </source>
</evidence>
<comment type="caution">
    <text evidence="1">The sequence shown here is derived from an EMBL/GenBank/DDBJ whole genome shotgun (WGS) entry which is preliminary data.</text>
</comment>
<evidence type="ECO:0000313" key="2">
    <source>
        <dbReference type="Proteomes" id="UP001144673"/>
    </source>
</evidence>
<protein>
    <submittedName>
        <fullName evidence="1">Uncharacterized protein</fullName>
    </submittedName>
</protein>
<reference evidence="1" key="1">
    <citation type="journal article" date="2023" name="Access Microbiol">
        <title>De-novo genome assembly for Akanthomyces muscarius, a biocontrol agent of insect agricultural pests.</title>
        <authorList>
            <person name="Erdos Z."/>
            <person name="Studholme D.J."/>
            <person name="Raymond B."/>
            <person name="Sharma M."/>
        </authorList>
    </citation>
    <scope>NUCLEOTIDE SEQUENCE</scope>
    <source>
        <strain evidence="1">Ve6</strain>
    </source>
</reference>
<accession>A0A9W8QJH8</accession>
<sequence>MTPLELRASLRRIRKCSERRRLLWQLLYPRPWRFQAKPLPPTHDVLTANAEAAGPVPSASRVQRNILQLHFVPLFRVRDTPLCSLYRLYEDLCSGSVILMGYESTYFFHHDEASWRLSQIADPKDADIVRYAVLASFVEALVAAFNWKIEQGLRRNGTHASEISDNDDYQSFLETPPSWTSRVKPLAQTLDLRPPNSKDGVNAVFQTRNIEAPMGYLYSV</sequence>
<gene>
    <name evidence="1" type="ORF">LMH87_007628</name>
</gene>
<dbReference type="GeneID" id="80894787"/>
<name>A0A9W8QJH8_AKAMU</name>
<dbReference type="AlphaFoldDB" id="A0A9W8QJH8"/>
<keyword evidence="2" id="KW-1185">Reference proteome</keyword>
<dbReference type="KEGG" id="amus:LMH87_007628"/>
<proteinExistence type="predicted"/>
<dbReference type="Proteomes" id="UP001144673">
    <property type="component" value="Unassembled WGS sequence"/>
</dbReference>